<dbReference type="AlphaFoldDB" id="A0A1V4SFA6"/>
<dbReference type="STRING" id="48256.CLHUN_35360"/>
<reference evidence="5 6" key="1">
    <citation type="submission" date="2017-03" db="EMBL/GenBank/DDBJ databases">
        <title>Genome sequence of Clostridium hungatei DSM 14427.</title>
        <authorList>
            <person name="Poehlein A."/>
            <person name="Daniel R."/>
        </authorList>
    </citation>
    <scope>NUCLEOTIDE SEQUENCE [LARGE SCALE GENOMIC DNA]</scope>
    <source>
        <strain evidence="5 6">DSM 14427</strain>
    </source>
</reference>
<dbReference type="InterPro" id="IPR011330">
    <property type="entry name" value="Glyco_hydro/deAcase_b/a-brl"/>
</dbReference>
<dbReference type="InterPro" id="IPR002509">
    <property type="entry name" value="NODB_dom"/>
</dbReference>
<dbReference type="GO" id="GO:0016810">
    <property type="term" value="F:hydrolase activity, acting on carbon-nitrogen (but not peptide) bonds"/>
    <property type="evidence" value="ECO:0007669"/>
    <property type="project" value="InterPro"/>
</dbReference>
<feature type="compositionally biased region" description="Basic and acidic residues" evidence="3">
    <location>
        <begin position="92"/>
        <end position="102"/>
    </location>
</feature>
<dbReference type="OrthoDB" id="9806342at2"/>
<accession>A0A1V4SFA6</accession>
<keyword evidence="2 5" id="KW-0378">Hydrolase</keyword>
<dbReference type="PANTHER" id="PTHR10587:SF133">
    <property type="entry name" value="CHITIN DEACETYLASE 1-RELATED"/>
    <property type="match status" value="1"/>
</dbReference>
<name>A0A1V4SFA6_RUMHU</name>
<dbReference type="PROSITE" id="PS51677">
    <property type="entry name" value="NODB"/>
    <property type="match status" value="1"/>
</dbReference>
<dbReference type="EC" id="3.5.1.-" evidence="5"/>
<gene>
    <name evidence="5" type="primary">pdaC_2</name>
    <name evidence="5" type="ORF">CLHUN_35360</name>
</gene>
<feature type="compositionally biased region" description="Basic and acidic residues" evidence="3">
    <location>
        <begin position="68"/>
        <end position="85"/>
    </location>
</feature>
<feature type="domain" description="NodB homology" evidence="4">
    <location>
        <begin position="105"/>
        <end position="279"/>
    </location>
</feature>
<dbReference type="GO" id="GO:0016020">
    <property type="term" value="C:membrane"/>
    <property type="evidence" value="ECO:0007669"/>
    <property type="project" value="TreeGrafter"/>
</dbReference>
<evidence type="ECO:0000256" key="1">
    <source>
        <dbReference type="ARBA" id="ARBA00022723"/>
    </source>
</evidence>
<dbReference type="Pfam" id="PF01522">
    <property type="entry name" value="Polysacc_deac_1"/>
    <property type="match status" value="1"/>
</dbReference>
<dbReference type="InterPro" id="IPR050248">
    <property type="entry name" value="Polysacc_deacetylase_ArnD"/>
</dbReference>
<evidence type="ECO:0000256" key="2">
    <source>
        <dbReference type="ARBA" id="ARBA00022801"/>
    </source>
</evidence>
<proteinExistence type="predicted"/>
<protein>
    <submittedName>
        <fullName evidence="5">Peptidoglycan-N-acetylmuramic acid deacetylase PdaC</fullName>
        <ecNumber evidence="5">3.5.1.-</ecNumber>
    </submittedName>
</protein>
<organism evidence="5 6">
    <name type="scientific">Ruminiclostridium hungatei</name>
    <name type="common">Clostridium hungatei</name>
    <dbReference type="NCBI Taxonomy" id="48256"/>
    <lineage>
        <taxon>Bacteria</taxon>
        <taxon>Bacillati</taxon>
        <taxon>Bacillota</taxon>
        <taxon>Clostridia</taxon>
        <taxon>Eubacteriales</taxon>
        <taxon>Oscillospiraceae</taxon>
        <taxon>Ruminiclostridium</taxon>
    </lineage>
</organism>
<dbReference type="Proteomes" id="UP000191554">
    <property type="component" value="Unassembled WGS sequence"/>
</dbReference>
<evidence type="ECO:0000313" key="6">
    <source>
        <dbReference type="Proteomes" id="UP000191554"/>
    </source>
</evidence>
<dbReference type="SUPFAM" id="SSF88713">
    <property type="entry name" value="Glycoside hydrolase/deacetylase"/>
    <property type="match status" value="1"/>
</dbReference>
<keyword evidence="1" id="KW-0479">Metal-binding</keyword>
<keyword evidence="6" id="KW-1185">Reference proteome</keyword>
<dbReference type="Gene3D" id="3.20.20.370">
    <property type="entry name" value="Glycoside hydrolase/deacetylase"/>
    <property type="match status" value="1"/>
</dbReference>
<dbReference type="GO" id="GO:0005975">
    <property type="term" value="P:carbohydrate metabolic process"/>
    <property type="evidence" value="ECO:0007669"/>
    <property type="project" value="InterPro"/>
</dbReference>
<sequence>MKKIIQISLALLIIIFITAGYTSGYVVSEKPVQTEVAVQPAGQPADRQDGSALQEAAITQAEAQELSKQVREQHKTAEQEADPVHRQPTGEAGDKPEDKLEGDRPMVALTFDDGPHPKYTLEILDALKSNNARATFFVLGSRAERYKEVIGRIGENGNEIGNHTYDHRELTKLSGGGITGELSRTTGILEHITGVKPVLTRPTYGSVNEKVRKYAGSPLVLWSIDTLDWKTRDTEKIVHEAMSNVKDGDIILMHDIYKTTAEAAGKIIEKLKARGFDIVTVSDLYKARGISLQNGKEYYRCSPSIAKK</sequence>
<dbReference type="PANTHER" id="PTHR10587">
    <property type="entry name" value="GLYCOSYL TRANSFERASE-RELATED"/>
    <property type="match status" value="1"/>
</dbReference>
<comment type="caution">
    <text evidence="5">The sequence shown here is derived from an EMBL/GenBank/DDBJ whole genome shotgun (WGS) entry which is preliminary data.</text>
</comment>
<dbReference type="CDD" id="cd10954">
    <property type="entry name" value="CE4_CtAXE_like"/>
    <property type="match status" value="1"/>
</dbReference>
<dbReference type="RefSeq" id="WP_080065958.1">
    <property type="nucleotide sequence ID" value="NZ_MZGX01000027.1"/>
</dbReference>
<dbReference type="GO" id="GO:0046872">
    <property type="term" value="F:metal ion binding"/>
    <property type="evidence" value="ECO:0007669"/>
    <property type="project" value="UniProtKB-KW"/>
</dbReference>
<evidence type="ECO:0000313" key="5">
    <source>
        <dbReference type="EMBL" id="OPX42569.1"/>
    </source>
</evidence>
<dbReference type="EMBL" id="MZGX01000027">
    <property type="protein sequence ID" value="OPX42569.1"/>
    <property type="molecule type" value="Genomic_DNA"/>
</dbReference>
<feature type="region of interest" description="Disordered" evidence="3">
    <location>
        <begin position="64"/>
        <end position="102"/>
    </location>
</feature>
<evidence type="ECO:0000259" key="4">
    <source>
        <dbReference type="PROSITE" id="PS51677"/>
    </source>
</evidence>
<evidence type="ECO:0000256" key="3">
    <source>
        <dbReference type="SAM" id="MobiDB-lite"/>
    </source>
</evidence>